<dbReference type="CDD" id="cd04645">
    <property type="entry name" value="LbH_gamma_CA_like"/>
    <property type="match status" value="1"/>
</dbReference>
<proteinExistence type="predicted"/>
<protein>
    <submittedName>
        <fullName evidence="1">Gamma carbonic anhydrase family protein</fullName>
    </submittedName>
</protein>
<dbReference type="InterPro" id="IPR050484">
    <property type="entry name" value="Transf_Hexapept/Carb_Anhydrase"/>
</dbReference>
<organism evidence="1 2">
    <name type="scientific">Psychrobacter aestuarii</name>
    <dbReference type="NCBI Taxonomy" id="556327"/>
    <lineage>
        <taxon>Bacteria</taxon>
        <taxon>Pseudomonadati</taxon>
        <taxon>Pseudomonadota</taxon>
        <taxon>Gammaproteobacteria</taxon>
        <taxon>Moraxellales</taxon>
        <taxon>Moraxellaceae</taxon>
        <taxon>Psychrobacter</taxon>
    </lineage>
</organism>
<name>A0ABP3FA93_9GAMM</name>
<accession>A0ABP3FA93</accession>
<evidence type="ECO:0000313" key="2">
    <source>
        <dbReference type="Proteomes" id="UP001501787"/>
    </source>
</evidence>
<dbReference type="SUPFAM" id="SSF51161">
    <property type="entry name" value="Trimeric LpxA-like enzymes"/>
    <property type="match status" value="1"/>
</dbReference>
<dbReference type="InterPro" id="IPR047324">
    <property type="entry name" value="LbH_gamma_CA-like"/>
</dbReference>
<dbReference type="EMBL" id="BAAAFR010000001">
    <property type="protein sequence ID" value="GAA0312787.1"/>
    <property type="molecule type" value="Genomic_DNA"/>
</dbReference>
<dbReference type="InterPro" id="IPR001451">
    <property type="entry name" value="Hexapep"/>
</dbReference>
<comment type="caution">
    <text evidence="1">The sequence shown here is derived from an EMBL/GenBank/DDBJ whole genome shotgun (WGS) entry which is preliminary data.</text>
</comment>
<reference evidence="2" key="1">
    <citation type="journal article" date="2019" name="Int. J. Syst. Evol. Microbiol.">
        <title>The Global Catalogue of Microorganisms (GCM) 10K type strain sequencing project: providing services to taxonomists for standard genome sequencing and annotation.</title>
        <authorList>
            <consortium name="The Broad Institute Genomics Platform"/>
            <consortium name="The Broad Institute Genome Sequencing Center for Infectious Disease"/>
            <person name="Wu L."/>
            <person name="Ma J."/>
        </authorList>
    </citation>
    <scope>NUCLEOTIDE SEQUENCE [LARGE SCALE GENOMIC DNA]</scope>
    <source>
        <strain evidence="2">JCM 16343</strain>
    </source>
</reference>
<dbReference type="PANTHER" id="PTHR13061:SF29">
    <property type="entry name" value="GAMMA CARBONIC ANHYDRASE-LIKE 1, MITOCHONDRIAL-RELATED"/>
    <property type="match status" value="1"/>
</dbReference>
<dbReference type="InterPro" id="IPR011004">
    <property type="entry name" value="Trimer_LpxA-like_sf"/>
</dbReference>
<sequence length="179" mass="19094">MIYQYKDKTPQFATPFQGFVADSARVIGDVYLGHQVSIWFGAVIRGDNARIHIGDNTNIQENSVIHTDAGIDMQIGKGVTVGHMAMLHGCEVGDNSLIGIGAVILNNAKIGKNCIIGAKALVTEGKAIPDNSLVMGAPAKVVKTLTDEQAEQLKLSAAHYAKRGQDFSVHLSEVALPNE</sequence>
<dbReference type="RefSeq" id="WP_201503750.1">
    <property type="nucleotide sequence ID" value="NZ_BAAAFR010000001.1"/>
</dbReference>
<dbReference type="Proteomes" id="UP001501787">
    <property type="component" value="Unassembled WGS sequence"/>
</dbReference>
<gene>
    <name evidence="1" type="ORF">GCM10009129_07650</name>
</gene>
<keyword evidence="2" id="KW-1185">Reference proteome</keyword>
<dbReference type="Gene3D" id="2.160.10.10">
    <property type="entry name" value="Hexapeptide repeat proteins"/>
    <property type="match status" value="1"/>
</dbReference>
<dbReference type="Pfam" id="PF00132">
    <property type="entry name" value="Hexapep"/>
    <property type="match status" value="1"/>
</dbReference>
<evidence type="ECO:0000313" key="1">
    <source>
        <dbReference type="EMBL" id="GAA0312787.1"/>
    </source>
</evidence>
<dbReference type="PANTHER" id="PTHR13061">
    <property type="entry name" value="DYNACTIN SUBUNIT P25"/>
    <property type="match status" value="1"/>
</dbReference>